<protein>
    <submittedName>
        <fullName evidence="9">Putative D,D-dipeptide transport system permease protein DdpC</fullName>
    </submittedName>
</protein>
<dbReference type="Pfam" id="PF12911">
    <property type="entry name" value="OppC_N"/>
    <property type="match status" value="1"/>
</dbReference>
<dbReference type="PANTHER" id="PTHR43386:SF6">
    <property type="entry name" value="ABC TRANSPORTER PERMEASE PROTEIN"/>
    <property type="match status" value="1"/>
</dbReference>
<evidence type="ECO:0000256" key="1">
    <source>
        <dbReference type="ARBA" id="ARBA00004651"/>
    </source>
</evidence>
<gene>
    <name evidence="9" type="primary">ddpC_2</name>
    <name evidence="9" type="ORF">ROA7023_03707</name>
</gene>
<keyword evidence="5 7" id="KW-1133">Transmembrane helix</keyword>
<dbReference type="InterPro" id="IPR050366">
    <property type="entry name" value="BP-dependent_transpt_permease"/>
</dbReference>
<dbReference type="Proteomes" id="UP000193900">
    <property type="component" value="Unassembled WGS sequence"/>
</dbReference>
<proteinExistence type="inferred from homology"/>
<feature type="transmembrane region" description="Helical" evidence="7">
    <location>
        <begin position="213"/>
        <end position="236"/>
    </location>
</feature>
<dbReference type="GO" id="GO:0005886">
    <property type="term" value="C:plasma membrane"/>
    <property type="evidence" value="ECO:0007669"/>
    <property type="project" value="UniProtKB-SubCell"/>
</dbReference>
<dbReference type="PROSITE" id="PS50928">
    <property type="entry name" value="ABC_TM1"/>
    <property type="match status" value="1"/>
</dbReference>
<dbReference type="Pfam" id="PF00528">
    <property type="entry name" value="BPD_transp_1"/>
    <property type="match status" value="1"/>
</dbReference>
<comment type="similarity">
    <text evidence="7">Belongs to the binding-protein-dependent transport system permease family.</text>
</comment>
<evidence type="ECO:0000313" key="10">
    <source>
        <dbReference type="Proteomes" id="UP000193900"/>
    </source>
</evidence>
<reference evidence="9 10" key="1">
    <citation type="submission" date="2017-03" db="EMBL/GenBank/DDBJ databases">
        <authorList>
            <person name="Afonso C.L."/>
            <person name="Miller P.J."/>
            <person name="Scott M.A."/>
            <person name="Spackman E."/>
            <person name="Goraichik I."/>
            <person name="Dimitrov K.M."/>
            <person name="Suarez D.L."/>
            <person name="Swayne D.E."/>
        </authorList>
    </citation>
    <scope>NUCLEOTIDE SEQUENCE [LARGE SCALE GENOMIC DNA]</scope>
    <source>
        <strain evidence="9 10">CECT 7023</strain>
    </source>
</reference>
<name>A0A1Y5TV82_9RHOB</name>
<sequence>MAAPNSPPQTVAAARTRRRPFLESLAHLRRDPTTVVSAAILVLFILIAIFAPLIAGDPTALNPIRRLGPPAPDAWLGTDQLGRDVYARAVYGTRVSLIVGGAVAVLAAIPGVAIGIYASMNRVGGAIVMRLVDALMAIPAVLLAIALAALLKPGLPTLIIAISIPEIPRMVRLVRSVALSVTAQPYVTAAIAAGSSRSRLVFRHILPNTLAPVIVQATYAAASAIIASAILSFLGVGTSPEVPSWGGMMADARGFFRFNPELMFYPGLLLSVLLLVTNILGDRLSDALDPRKVTQKMP</sequence>
<feature type="transmembrane region" description="Helical" evidence="7">
    <location>
        <begin position="95"/>
        <end position="119"/>
    </location>
</feature>
<comment type="subcellular location">
    <subcellularLocation>
        <location evidence="1 7">Cell membrane</location>
        <topology evidence="1 7">Multi-pass membrane protein</topology>
    </subcellularLocation>
</comment>
<dbReference type="CDD" id="cd06261">
    <property type="entry name" value="TM_PBP2"/>
    <property type="match status" value="1"/>
</dbReference>
<keyword evidence="2 7" id="KW-0813">Transport</keyword>
<organism evidence="9 10">
    <name type="scientific">Roseisalinus antarcticus</name>
    <dbReference type="NCBI Taxonomy" id="254357"/>
    <lineage>
        <taxon>Bacteria</taxon>
        <taxon>Pseudomonadati</taxon>
        <taxon>Pseudomonadota</taxon>
        <taxon>Alphaproteobacteria</taxon>
        <taxon>Rhodobacterales</taxon>
        <taxon>Roseobacteraceae</taxon>
        <taxon>Roseisalinus</taxon>
    </lineage>
</organism>
<feature type="transmembrane region" description="Helical" evidence="7">
    <location>
        <begin position="131"/>
        <end position="151"/>
    </location>
</feature>
<evidence type="ECO:0000256" key="4">
    <source>
        <dbReference type="ARBA" id="ARBA00022692"/>
    </source>
</evidence>
<dbReference type="EMBL" id="FWFZ01000028">
    <property type="protein sequence ID" value="SLN73564.1"/>
    <property type="molecule type" value="Genomic_DNA"/>
</dbReference>
<evidence type="ECO:0000256" key="3">
    <source>
        <dbReference type="ARBA" id="ARBA00022475"/>
    </source>
</evidence>
<dbReference type="InterPro" id="IPR000515">
    <property type="entry name" value="MetI-like"/>
</dbReference>
<dbReference type="InterPro" id="IPR025966">
    <property type="entry name" value="OppC_N"/>
</dbReference>
<feature type="domain" description="ABC transmembrane type-1" evidence="8">
    <location>
        <begin position="93"/>
        <end position="281"/>
    </location>
</feature>
<dbReference type="GO" id="GO:0055085">
    <property type="term" value="P:transmembrane transport"/>
    <property type="evidence" value="ECO:0007669"/>
    <property type="project" value="InterPro"/>
</dbReference>
<evidence type="ECO:0000256" key="6">
    <source>
        <dbReference type="ARBA" id="ARBA00023136"/>
    </source>
</evidence>
<keyword evidence="10" id="KW-1185">Reference proteome</keyword>
<evidence type="ECO:0000259" key="8">
    <source>
        <dbReference type="PROSITE" id="PS50928"/>
    </source>
</evidence>
<dbReference type="SUPFAM" id="SSF161098">
    <property type="entry name" value="MetI-like"/>
    <property type="match status" value="1"/>
</dbReference>
<evidence type="ECO:0000256" key="2">
    <source>
        <dbReference type="ARBA" id="ARBA00022448"/>
    </source>
</evidence>
<keyword evidence="6 7" id="KW-0472">Membrane</keyword>
<accession>A0A1Y5TV82</accession>
<feature type="transmembrane region" description="Helical" evidence="7">
    <location>
        <begin position="262"/>
        <end position="281"/>
    </location>
</feature>
<evidence type="ECO:0000313" key="9">
    <source>
        <dbReference type="EMBL" id="SLN73564.1"/>
    </source>
</evidence>
<feature type="transmembrane region" description="Helical" evidence="7">
    <location>
        <begin position="171"/>
        <end position="192"/>
    </location>
</feature>
<evidence type="ECO:0000256" key="7">
    <source>
        <dbReference type="RuleBase" id="RU363032"/>
    </source>
</evidence>
<dbReference type="AlphaFoldDB" id="A0A1Y5TV82"/>
<keyword evidence="4 7" id="KW-0812">Transmembrane</keyword>
<dbReference type="Gene3D" id="1.10.3720.10">
    <property type="entry name" value="MetI-like"/>
    <property type="match status" value="1"/>
</dbReference>
<evidence type="ECO:0000256" key="5">
    <source>
        <dbReference type="ARBA" id="ARBA00022989"/>
    </source>
</evidence>
<dbReference type="RefSeq" id="WP_085880469.1">
    <property type="nucleotide sequence ID" value="NZ_FWFZ01000028.1"/>
</dbReference>
<feature type="transmembrane region" description="Helical" evidence="7">
    <location>
        <begin position="35"/>
        <end position="55"/>
    </location>
</feature>
<dbReference type="PANTHER" id="PTHR43386">
    <property type="entry name" value="OLIGOPEPTIDE TRANSPORT SYSTEM PERMEASE PROTEIN APPC"/>
    <property type="match status" value="1"/>
</dbReference>
<keyword evidence="3" id="KW-1003">Cell membrane</keyword>
<dbReference type="InterPro" id="IPR035906">
    <property type="entry name" value="MetI-like_sf"/>
</dbReference>